<dbReference type="OrthoDB" id="2736611at2759"/>
<gene>
    <name evidence="3" type="ORF">JVT61DRAFT_9006</name>
</gene>
<reference evidence="3" key="1">
    <citation type="submission" date="2021-03" db="EMBL/GenBank/DDBJ databases">
        <title>Evolutionary innovations through gain and loss of genes in the ectomycorrhizal Boletales.</title>
        <authorList>
            <person name="Wu G."/>
            <person name="Miyauchi S."/>
            <person name="Morin E."/>
            <person name="Yang Z.-L."/>
            <person name="Xu J."/>
            <person name="Martin F.M."/>
        </authorList>
    </citation>
    <scope>NUCLEOTIDE SEQUENCE</scope>
    <source>
        <strain evidence="3">BR01</strain>
    </source>
</reference>
<protein>
    <recommendedName>
        <fullName evidence="2">DUF8190 domain-containing protein</fullName>
    </recommendedName>
</protein>
<dbReference type="Proteomes" id="UP000683000">
    <property type="component" value="Unassembled WGS sequence"/>
</dbReference>
<dbReference type="EMBL" id="JAGFBS010000031">
    <property type="protein sequence ID" value="KAG6371988.1"/>
    <property type="molecule type" value="Genomic_DNA"/>
</dbReference>
<feature type="compositionally biased region" description="Basic residues" evidence="1">
    <location>
        <begin position="1375"/>
        <end position="1384"/>
    </location>
</feature>
<evidence type="ECO:0000313" key="3">
    <source>
        <dbReference type="EMBL" id="KAG6371988.1"/>
    </source>
</evidence>
<feature type="compositionally biased region" description="Acidic residues" evidence="1">
    <location>
        <begin position="541"/>
        <end position="554"/>
    </location>
</feature>
<organism evidence="3 4">
    <name type="scientific">Boletus reticuloceps</name>
    <dbReference type="NCBI Taxonomy" id="495285"/>
    <lineage>
        <taxon>Eukaryota</taxon>
        <taxon>Fungi</taxon>
        <taxon>Dikarya</taxon>
        <taxon>Basidiomycota</taxon>
        <taxon>Agaricomycotina</taxon>
        <taxon>Agaricomycetes</taxon>
        <taxon>Agaricomycetidae</taxon>
        <taxon>Boletales</taxon>
        <taxon>Boletineae</taxon>
        <taxon>Boletaceae</taxon>
        <taxon>Boletoideae</taxon>
        <taxon>Boletus</taxon>
    </lineage>
</organism>
<feature type="region of interest" description="Disordered" evidence="1">
    <location>
        <begin position="1336"/>
        <end position="1384"/>
    </location>
</feature>
<dbReference type="InterPro" id="IPR058503">
    <property type="entry name" value="DUF8190"/>
</dbReference>
<evidence type="ECO:0000259" key="2">
    <source>
        <dbReference type="Pfam" id="PF26608"/>
    </source>
</evidence>
<comment type="caution">
    <text evidence="3">The sequence shown here is derived from an EMBL/GenBank/DDBJ whole genome shotgun (WGS) entry which is preliminary data.</text>
</comment>
<dbReference type="Pfam" id="PF26608">
    <property type="entry name" value="DUF8190"/>
    <property type="match status" value="1"/>
</dbReference>
<feature type="domain" description="DUF8190" evidence="2">
    <location>
        <begin position="157"/>
        <end position="272"/>
    </location>
</feature>
<name>A0A8I3A6G7_9AGAM</name>
<feature type="compositionally biased region" description="Basic and acidic residues" evidence="1">
    <location>
        <begin position="1339"/>
        <end position="1359"/>
    </location>
</feature>
<feature type="region of interest" description="Disordered" evidence="1">
    <location>
        <begin position="523"/>
        <end position="554"/>
    </location>
</feature>
<sequence>MSDVEAYIDDEQAHVDRVEDVLVDDGDHDIPYDATDVPLRLSANDAPHQREIEAAVYDHGVDMNREDHVTLFFDAPIKTTSFTMLRHIWKRNDTRSALRLLSGRHRLEIDEHFKLDTAAESNVVPTVGPHYLDLVMYIGDRRGLDAVRPNEDVDHTWRCRLNFSGIQRLWPDSKATRLPFDAHGRMMYIGSRKEEQVWLAMVPKEWLVRDHPFNMTGLWPRLADPTSAMSSRHALMLVMFFAHIFDDMRLTDFACRQEYPEHLSRDTVNEATDILHGEASRDINLRIVDLEMVHQSFIDDWVDWVARAPASWKMDQFLLDNTPLAVTMRYGQNQPILVPNQVTPERRSWKRDHRYDHIKHFSFSVASHIGSVLSSSIVSDMSLMPGISFIDAQEWEDLPREEVAAKHPAAYDCYIPETRRGIDLLTYPLENDFNDVVNVYDEDGYRIIRQKVVSHQSTGTLMDLSLVHTLFQSNQDDYGLIHNDVKYTVYPLAFTRNLGNVQADGVITPFRCMMNIIDAKLQAGQAGHGQRRRPQRGPAMQEDDSPNEDEEDDDDAAMDVNMAESLLHPVCSQIYNVISHRVRDAAKFHEVQLGLVTTSLAGTTAASLPSKNRWQRNLDRCRGDLPHVRCAQKITGPGQPQSMRFENTYRLDVQRLQERKRSGDVIYTEVITPLTRSWSHPTVLTAIKGSCVVLTKNVIPELFQCTTYPLTCLIEHMWKKHEPALKEGYIVDPFELETMAMLERALNYAHTGSARVLTRMLMDRAWLSLSVVNDGLPCISNSFIQAGSLSSGLVTIRREMWPVHPATQIPLTASQRSQELTYGKPHFSSYIASFTIKLAMKYMPGVDNISDESDAIRRISIYAANVALKSLVNDVKMLVKKGVLEELTPIIEEGGLDAAAARSRKKALLRWFKSDNPLSLDQDTHPALIEAIIKPVDGIMALKATRPTSISLMKFVEDIIAHCNAPNPRRRPPFITDGQFIHITRAAIREVTQFAIRQGSCTGKALELIIRDGFIAACHTLKINHVPWSEPPVLGRRGTPCTRVIHDVWMSLGAKDAMVPPTSAAIHAHDQTSTAIARRTSQNIVALDSRGEWSACEIKLNSFHTVLHKAISPREMSEGTGFEGSGGEAYIAEAYEFALSAYDHSKPIHVLALIAGIVCAGLLPKVFACKEVLKAKPNSFSEYTTFIRNMDWISRDTRTRGVNDGPVFLRSVVVFIINLYETESPIVKRQRREKSKKESSNKKWICKYSAKGITIFLLCRLGLAKARTNKAFGSAQWKVDIEALGEVEILALHDNVTSRIKKDKQYGGYDAVVYMMGKKTAEALVESGYVKQRPTSESIMEKLDNSTMTREREKRTQREWEEEDEYVSAEMSGKHAQKRRVLSG</sequence>
<keyword evidence="4" id="KW-1185">Reference proteome</keyword>
<evidence type="ECO:0000313" key="4">
    <source>
        <dbReference type="Proteomes" id="UP000683000"/>
    </source>
</evidence>
<evidence type="ECO:0000256" key="1">
    <source>
        <dbReference type="SAM" id="MobiDB-lite"/>
    </source>
</evidence>
<proteinExistence type="predicted"/>
<accession>A0A8I3A6G7</accession>